<dbReference type="InterPro" id="IPR001353">
    <property type="entry name" value="Proteasome_sua/b"/>
</dbReference>
<dbReference type="PANTHER" id="PTHR11599">
    <property type="entry name" value="PROTEASOME SUBUNIT ALPHA/BETA"/>
    <property type="match status" value="1"/>
</dbReference>
<evidence type="ECO:0000259" key="6">
    <source>
        <dbReference type="PROSITE" id="PS00388"/>
    </source>
</evidence>
<dbReference type="GO" id="GO:0005634">
    <property type="term" value="C:nucleus"/>
    <property type="evidence" value="ECO:0007669"/>
    <property type="project" value="UniProtKB-SubCell"/>
</dbReference>
<evidence type="ECO:0000256" key="5">
    <source>
        <dbReference type="RuleBase" id="RU000551"/>
    </source>
</evidence>
<comment type="similarity">
    <text evidence="5">Belongs to the peptidase T1A family.</text>
</comment>
<comment type="subcellular location">
    <subcellularLocation>
        <location evidence="5">Cytoplasm</location>
    </subcellularLocation>
    <subcellularLocation>
        <location evidence="5">Nucleus</location>
    </subcellularLocation>
</comment>
<keyword evidence="8" id="KW-1185">Reference proteome</keyword>
<protein>
    <recommendedName>
        <fullName evidence="5">Proteasome subunit alpha type</fullName>
    </recommendedName>
</protein>
<keyword evidence="4 5" id="KW-0539">Nucleus</keyword>
<dbReference type="Gene3D" id="3.60.20.10">
    <property type="entry name" value="Glutamine Phosphoribosylpyrophosphate, subunit 1, domain 1"/>
    <property type="match status" value="1"/>
</dbReference>
<feature type="domain" description="Proteasome alpha-type subunits" evidence="6">
    <location>
        <begin position="8"/>
        <end position="30"/>
    </location>
</feature>
<dbReference type="InterPro" id="IPR029055">
    <property type="entry name" value="Ntn_hydrolases_N"/>
</dbReference>
<dbReference type="AlphaFoldDB" id="A0AAD8LPG1"/>
<dbReference type="GO" id="GO:0019773">
    <property type="term" value="C:proteasome core complex, alpha-subunit complex"/>
    <property type="evidence" value="ECO:0007669"/>
    <property type="project" value="InterPro"/>
</dbReference>
<dbReference type="Pfam" id="PF10584">
    <property type="entry name" value="Proteasome_A_N"/>
    <property type="match status" value="1"/>
</dbReference>
<evidence type="ECO:0000256" key="4">
    <source>
        <dbReference type="ARBA" id="ARBA00023242"/>
    </source>
</evidence>
<dbReference type="InterPro" id="IPR000426">
    <property type="entry name" value="Proteasome_asu_N"/>
</dbReference>
<gene>
    <name evidence="7" type="ORF">BgAZ_502890</name>
</gene>
<comment type="subunit">
    <text evidence="5">The 26S proteasome consists of a 20S proteasome core and two 19S regulatory subunits.</text>
</comment>
<proteinExistence type="inferred from homology"/>
<dbReference type="FunFam" id="3.60.20.10:FF:000007">
    <property type="entry name" value="Proteasome subunit alpha type"/>
    <property type="match status" value="1"/>
</dbReference>
<evidence type="ECO:0000256" key="2">
    <source>
        <dbReference type="ARBA" id="ARBA00022490"/>
    </source>
</evidence>
<comment type="caution">
    <text evidence="7">The sequence shown here is derived from an EMBL/GenBank/DDBJ whole genome shotgun (WGS) entry which is preliminary data.</text>
</comment>
<accession>A0AAD8LPG1</accession>
<keyword evidence="2 5" id="KW-0963">Cytoplasm</keyword>
<dbReference type="Proteomes" id="UP001230268">
    <property type="component" value="Unassembled WGS sequence"/>
</dbReference>
<dbReference type="InterPro" id="IPR050115">
    <property type="entry name" value="Proteasome_alpha"/>
</dbReference>
<reference evidence="7" key="1">
    <citation type="submission" date="2023-08" db="EMBL/GenBank/DDBJ databases">
        <title>Draft sequence of the Babesia gibsoni genome.</title>
        <authorList>
            <person name="Yamagishi J.Y."/>
            <person name="Xuan X.X."/>
        </authorList>
    </citation>
    <scope>NUCLEOTIDE SEQUENCE</scope>
    <source>
        <strain evidence="7">Azabu</strain>
    </source>
</reference>
<name>A0AAD8LPG1_BABGI</name>
<organism evidence="7 8">
    <name type="scientific">Babesia gibsoni</name>
    <dbReference type="NCBI Taxonomy" id="33632"/>
    <lineage>
        <taxon>Eukaryota</taxon>
        <taxon>Sar</taxon>
        <taxon>Alveolata</taxon>
        <taxon>Apicomplexa</taxon>
        <taxon>Aconoidasida</taxon>
        <taxon>Piroplasmida</taxon>
        <taxon>Babesiidae</taxon>
        <taxon>Babesia</taxon>
    </lineage>
</organism>
<dbReference type="Pfam" id="PF00227">
    <property type="entry name" value="Proteasome"/>
    <property type="match status" value="1"/>
</dbReference>
<evidence type="ECO:0000313" key="8">
    <source>
        <dbReference type="Proteomes" id="UP001230268"/>
    </source>
</evidence>
<comment type="function">
    <text evidence="1">The proteasome is a multicatalytic proteinase complex which is characterized by its ability to cleave peptides with Arg, Phe, Tyr, Leu, and Glu adjacent to the leaving group at neutral or slightly basic pH. The proteasome has an ATP-dependent proteolytic activity.</text>
</comment>
<evidence type="ECO:0000256" key="3">
    <source>
        <dbReference type="ARBA" id="ARBA00022942"/>
    </source>
</evidence>
<dbReference type="GO" id="GO:0006511">
    <property type="term" value="P:ubiquitin-dependent protein catabolic process"/>
    <property type="evidence" value="ECO:0007669"/>
    <property type="project" value="InterPro"/>
</dbReference>
<dbReference type="PROSITE" id="PS00388">
    <property type="entry name" value="PROTEASOME_ALPHA_1"/>
    <property type="match status" value="1"/>
</dbReference>
<dbReference type="SUPFAM" id="SSF56235">
    <property type="entry name" value="N-terminal nucleophile aminohydrolases (Ntn hydrolases)"/>
    <property type="match status" value="1"/>
</dbReference>
<dbReference type="SMART" id="SM00948">
    <property type="entry name" value="Proteasome_A_N"/>
    <property type="match status" value="1"/>
</dbReference>
<evidence type="ECO:0000256" key="1">
    <source>
        <dbReference type="ARBA" id="ARBA00002000"/>
    </source>
</evidence>
<keyword evidence="3 5" id="KW-0647">Proteasome</keyword>
<evidence type="ECO:0000313" key="7">
    <source>
        <dbReference type="EMBL" id="KAK1441957.1"/>
    </source>
</evidence>
<dbReference type="EMBL" id="JAVEPI010000005">
    <property type="protein sequence ID" value="KAK1441957.1"/>
    <property type="molecule type" value="Genomic_DNA"/>
</dbReference>
<dbReference type="GO" id="GO:0005737">
    <property type="term" value="C:cytoplasm"/>
    <property type="evidence" value="ECO:0007669"/>
    <property type="project" value="UniProtKB-SubCell"/>
</dbReference>
<sequence>MSGTASGYDLSVSTFSPDGHVFQVEYAAKAVDTAPTVVGAVCQDGIVFLADSVLCGYKNNEAGSRNILQARPVLRVYALDDGVGCAVTGLIPDAQCIVRRAKAECKTFFAEYGVKIPMEMLAERVALFVHAYTLYWHVRPFGAAMILSGFDKDGEKSLYCIEPSGACYKYAGMAIGKGKHLVKTEMEKSNLSEMTCLEALKELSLAIIVGRDEDTSKTNDIQMAWICAESGNTFRMVPDDIAAETKADASRRHATLQGQ</sequence>